<feature type="domain" description="Secretin/TonB short N-terminal" evidence="8">
    <location>
        <begin position="58"/>
        <end position="109"/>
    </location>
</feature>
<dbReference type="SUPFAM" id="SSF56935">
    <property type="entry name" value="Porins"/>
    <property type="match status" value="1"/>
</dbReference>
<dbReference type="SUPFAM" id="SSF49464">
    <property type="entry name" value="Carboxypeptidase regulatory domain-like"/>
    <property type="match status" value="1"/>
</dbReference>
<dbReference type="Gene3D" id="2.40.170.20">
    <property type="entry name" value="TonB-dependent receptor, beta-barrel domain"/>
    <property type="match status" value="1"/>
</dbReference>
<dbReference type="InterPro" id="IPR012910">
    <property type="entry name" value="Plug_dom"/>
</dbReference>
<name>A0A415QBQ1_9BACT</name>
<evidence type="ECO:0000256" key="6">
    <source>
        <dbReference type="ARBA" id="ARBA00023237"/>
    </source>
</evidence>
<gene>
    <name evidence="10" type="ORF">DWZ68_17115</name>
</gene>
<comment type="caution">
    <text evidence="10">The sequence shown here is derived from an EMBL/GenBank/DDBJ whole genome shotgun (WGS) entry which is preliminary data.</text>
</comment>
<accession>A0A415QBQ1</accession>
<feature type="domain" description="TonB-dependent receptor plug" evidence="9">
    <location>
        <begin position="211"/>
        <end position="334"/>
    </location>
</feature>
<dbReference type="Pfam" id="PF07715">
    <property type="entry name" value="Plug"/>
    <property type="match status" value="1"/>
</dbReference>
<dbReference type="InterPro" id="IPR036942">
    <property type="entry name" value="Beta-barrel_TonB_sf"/>
</dbReference>
<dbReference type="PROSITE" id="PS52016">
    <property type="entry name" value="TONB_DEPENDENT_REC_3"/>
    <property type="match status" value="1"/>
</dbReference>
<organism evidence="10 11">
    <name type="scientific">Butyricimonas virosa</name>
    <dbReference type="NCBI Taxonomy" id="544645"/>
    <lineage>
        <taxon>Bacteria</taxon>
        <taxon>Pseudomonadati</taxon>
        <taxon>Bacteroidota</taxon>
        <taxon>Bacteroidia</taxon>
        <taxon>Bacteroidales</taxon>
        <taxon>Odoribacteraceae</taxon>
        <taxon>Butyricimonas</taxon>
    </lineage>
</organism>
<proteinExistence type="inferred from homology"/>
<protein>
    <submittedName>
        <fullName evidence="10">SusC/RagA family TonB-linked outer membrane protein</fullName>
    </submittedName>
</protein>
<dbReference type="RefSeq" id="WP_118451036.1">
    <property type="nucleotide sequence ID" value="NZ_CABJDM010000038.1"/>
</dbReference>
<keyword evidence="4 7" id="KW-0812">Transmembrane</keyword>
<sequence length="1108" mass="125084">MKKISNVVGKRRFLFLLFLIFTTQISLNAYSQERKITFSLKNASLKEIISEIRKNSDYDFVYRDVNLESFARQDVTFKDATVGQILTDCLKGTNLGYEINGKTIIIRKKAVSQEEKKSKTITGKVSDEQGNVLPGVTIIIKGTTLGTATGADGEYKLEIPGDSEQVLIFSFVGMKTQEIAVGSKTQLDVKLVEDSETLDDVVVTGIFTKSKESYTGAVTAVSAKELKMYKGQNLLATLRNIDPSINVVMDNALGSNPNVIPEINIRGNSSLPMSVDELNQQASKQLNAPLVIMDGFEITLQKLMDFNDEEIESINILKDASATAIYGSRGANGVIVVTTKAPQAGKLKIYVQGGMNIEMPDLSSYDLLNARDKLELERIVGLYDDEDDVVNDRALKEKYGQLYSEVLKGVNTHWLSQPVQTGIGQKYNLRLEGGNESFRWGTNISYNSVIGAMKGSERNTFSGTVTLSYSVKNVLFKNQTSIDINKGKESKYGTFSDYAKMNPYYRIKDENGEYIKVYTIKGTKQYNPLYNAQLGVIDEDKYTLITNNFSIEWSINHDLRLRAQLGLQKKNSTSDNYLPADHTTFATATDSDSYFRKGKYTYGTGEDINIDANVTLSYSKIFHEKHQLYAGFDYSIAQKKNHFYTFIVEGFPDGKLDFIGNALQYEKNGVPKGTEELSRRVGFTGNVNYIYNNRYFMDLSFRVDGSSLFGTKNKFAPFWSAGIGWNVHNEKFMQNQNIVNNLRIRGSYGETGSQQFSSYQALSTFQSYTGKRYIIWNGSELMGLGNEKLKWQVTKQLNGGVEVGLFDGRLSASFDIYSKKTSNLLSQMDLPLANGFSSYVDNVGEVKNTGYEAMISGYLMRDTHRNIIWSMTAKLAYTKNEITKLSEAIKRQNELYKSKDVEINQLLYEGYAQNSIWAVPSMGIDPSTGYEIFLDKNGNITDKWNSSDKRYFGVDEPKYRGNISTYFAWKDLSVNLSFAYQWGGQQYNETLLNKVEVTNGEIDKNNVDSRVLKKRWQYIGDVKPYKGYGSVETKATSRFVMDDNVFQFQSASVEYRLHSDFLRDKWKVETISIGANMSDIFYISSIKRERGTSYPFARRLALTLSLMF</sequence>
<evidence type="ECO:0000313" key="11">
    <source>
        <dbReference type="Proteomes" id="UP000286038"/>
    </source>
</evidence>
<evidence type="ECO:0000256" key="7">
    <source>
        <dbReference type="PROSITE-ProRule" id="PRU01360"/>
    </source>
</evidence>
<dbReference type="EMBL" id="QRPV01000038">
    <property type="protein sequence ID" value="RHM39178.1"/>
    <property type="molecule type" value="Genomic_DNA"/>
</dbReference>
<evidence type="ECO:0000259" key="8">
    <source>
        <dbReference type="Pfam" id="PF07660"/>
    </source>
</evidence>
<dbReference type="InterPro" id="IPR023996">
    <property type="entry name" value="TonB-dep_OMP_SusC/RagA"/>
</dbReference>
<evidence type="ECO:0000259" key="9">
    <source>
        <dbReference type="Pfam" id="PF07715"/>
    </source>
</evidence>
<dbReference type="InterPro" id="IPR011662">
    <property type="entry name" value="Secretin/TonB_short_N"/>
</dbReference>
<keyword evidence="3 7" id="KW-1134">Transmembrane beta strand</keyword>
<dbReference type="Pfam" id="PF13715">
    <property type="entry name" value="CarbopepD_reg_2"/>
    <property type="match status" value="1"/>
</dbReference>
<keyword evidence="5 7" id="KW-0472">Membrane</keyword>
<dbReference type="InterPro" id="IPR037066">
    <property type="entry name" value="Plug_dom_sf"/>
</dbReference>
<evidence type="ECO:0000256" key="1">
    <source>
        <dbReference type="ARBA" id="ARBA00004571"/>
    </source>
</evidence>
<dbReference type="InterPro" id="IPR023997">
    <property type="entry name" value="TonB-dep_OMP_SusC/RagA_CS"/>
</dbReference>
<dbReference type="Proteomes" id="UP000286038">
    <property type="component" value="Unassembled WGS sequence"/>
</dbReference>
<evidence type="ECO:0000256" key="5">
    <source>
        <dbReference type="ARBA" id="ARBA00023136"/>
    </source>
</evidence>
<comment type="subcellular location">
    <subcellularLocation>
        <location evidence="1 7">Cell outer membrane</location>
        <topology evidence="1 7">Multi-pass membrane protein</topology>
    </subcellularLocation>
</comment>
<dbReference type="InterPro" id="IPR008969">
    <property type="entry name" value="CarboxyPept-like_regulatory"/>
</dbReference>
<evidence type="ECO:0000313" key="10">
    <source>
        <dbReference type="EMBL" id="RHM39178.1"/>
    </source>
</evidence>
<dbReference type="InterPro" id="IPR039426">
    <property type="entry name" value="TonB-dep_rcpt-like"/>
</dbReference>
<dbReference type="Gene3D" id="2.60.40.1120">
    <property type="entry name" value="Carboxypeptidase-like, regulatory domain"/>
    <property type="match status" value="1"/>
</dbReference>
<dbReference type="GO" id="GO:0009279">
    <property type="term" value="C:cell outer membrane"/>
    <property type="evidence" value="ECO:0007669"/>
    <property type="project" value="UniProtKB-SubCell"/>
</dbReference>
<dbReference type="NCBIfam" id="TIGR04056">
    <property type="entry name" value="OMP_RagA_SusC"/>
    <property type="match status" value="1"/>
</dbReference>
<evidence type="ECO:0000256" key="2">
    <source>
        <dbReference type="ARBA" id="ARBA00022448"/>
    </source>
</evidence>
<reference evidence="10 11" key="1">
    <citation type="submission" date="2018-08" db="EMBL/GenBank/DDBJ databases">
        <title>A genome reference for cultivated species of the human gut microbiota.</title>
        <authorList>
            <person name="Zou Y."/>
            <person name="Xue W."/>
            <person name="Luo G."/>
        </authorList>
    </citation>
    <scope>NUCLEOTIDE SEQUENCE [LARGE SCALE GENOMIC DNA]</scope>
    <source>
        <strain evidence="10 11">AF34-33</strain>
    </source>
</reference>
<evidence type="ECO:0000256" key="4">
    <source>
        <dbReference type="ARBA" id="ARBA00022692"/>
    </source>
</evidence>
<dbReference type="Pfam" id="PF07660">
    <property type="entry name" value="STN"/>
    <property type="match status" value="1"/>
</dbReference>
<dbReference type="AlphaFoldDB" id="A0A415QBQ1"/>
<evidence type="ECO:0000256" key="3">
    <source>
        <dbReference type="ARBA" id="ARBA00022452"/>
    </source>
</evidence>
<dbReference type="Gene3D" id="2.170.130.10">
    <property type="entry name" value="TonB-dependent receptor, plug domain"/>
    <property type="match status" value="1"/>
</dbReference>
<keyword evidence="2 7" id="KW-0813">Transport</keyword>
<dbReference type="NCBIfam" id="TIGR04057">
    <property type="entry name" value="SusC_RagA_signa"/>
    <property type="match status" value="1"/>
</dbReference>
<keyword evidence="6 7" id="KW-0998">Cell outer membrane</keyword>
<comment type="similarity">
    <text evidence="7">Belongs to the TonB-dependent receptor family.</text>
</comment>